<evidence type="ECO:0000259" key="1">
    <source>
        <dbReference type="Pfam" id="PF00326"/>
    </source>
</evidence>
<organism evidence="2 3">
    <name type="scientific">Halorientalis brevis</name>
    <dbReference type="NCBI Taxonomy" id="1126241"/>
    <lineage>
        <taxon>Archaea</taxon>
        <taxon>Methanobacteriati</taxon>
        <taxon>Methanobacteriota</taxon>
        <taxon>Stenosarchaea group</taxon>
        <taxon>Halobacteria</taxon>
        <taxon>Halobacteriales</taxon>
        <taxon>Haloarculaceae</taxon>
        <taxon>Halorientalis</taxon>
    </lineage>
</organism>
<dbReference type="AlphaFoldDB" id="A0ABD6CIK2"/>
<dbReference type="GO" id="GO:0016787">
    <property type="term" value="F:hydrolase activity"/>
    <property type="evidence" value="ECO:0007669"/>
    <property type="project" value="UniProtKB-KW"/>
</dbReference>
<dbReference type="PANTHER" id="PTHR22946">
    <property type="entry name" value="DIENELACTONE HYDROLASE DOMAIN-CONTAINING PROTEIN-RELATED"/>
    <property type="match status" value="1"/>
</dbReference>
<evidence type="ECO:0000313" key="3">
    <source>
        <dbReference type="Proteomes" id="UP001597119"/>
    </source>
</evidence>
<proteinExistence type="predicted"/>
<dbReference type="RefSeq" id="WP_247381157.1">
    <property type="nucleotide sequence ID" value="NZ_JALLGV010000009.1"/>
</dbReference>
<keyword evidence="3" id="KW-1185">Reference proteome</keyword>
<gene>
    <name evidence="2" type="ORF">ACFR9U_20715</name>
</gene>
<feature type="domain" description="Peptidase S9 prolyl oligopeptidase catalytic" evidence="1">
    <location>
        <begin position="210"/>
        <end position="354"/>
    </location>
</feature>
<dbReference type="PANTHER" id="PTHR22946:SF12">
    <property type="entry name" value="CONIDIAL PIGMENT BIOSYNTHESIS PROTEIN AYG1 (AFU_ORTHOLOGUE AFUA_2G17550)"/>
    <property type="match status" value="1"/>
</dbReference>
<name>A0ABD6CIK2_9EURY</name>
<dbReference type="Gene3D" id="1.20.1440.110">
    <property type="entry name" value="acylaminoacyl peptidase"/>
    <property type="match status" value="1"/>
</dbReference>
<dbReference type="InterPro" id="IPR001375">
    <property type="entry name" value="Peptidase_S9_cat"/>
</dbReference>
<dbReference type="InterPro" id="IPR029058">
    <property type="entry name" value="AB_hydrolase_fold"/>
</dbReference>
<reference evidence="2 3" key="1">
    <citation type="journal article" date="2019" name="Int. J. Syst. Evol. Microbiol.">
        <title>The Global Catalogue of Microorganisms (GCM) 10K type strain sequencing project: providing services to taxonomists for standard genome sequencing and annotation.</title>
        <authorList>
            <consortium name="The Broad Institute Genomics Platform"/>
            <consortium name="The Broad Institute Genome Sequencing Center for Infectious Disease"/>
            <person name="Wu L."/>
            <person name="Ma J."/>
        </authorList>
    </citation>
    <scope>NUCLEOTIDE SEQUENCE [LARGE SCALE GENOMIC DNA]</scope>
    <source>
        <strain evidence="2 3">CGMCC 1.12125</strain>
    </source>
</reference>
<dbReference type="InterPro" id="IPR050261">
    <property type="entry name" value="FrsA_esterase"/>
</dbReference>
<accession>A0ABD6CIK2</accession>
<protein>
    <submittedName>
        <fullName evidence="2">Alpha/beta hydrolase family protein</fullName>
        <ecNumber evidence="2">3.4.-.-</ecNumber>
    </submittedName>
</protein>
<dbReference type="Pfam" id="PF00326">
    <property type="entry name" value="Peptidase_S9"/>
    <property type="match status" value="1"/>
</dbReference>
<dbReference type="Proteomes" id="UP001597119">
    <property type="component" value="Unassembled WGS sequence"/>
</dbReference>
<dbReference type="EMBL" id="JBHUDJ010000015">
    <property type="protein sequence ID" value="MFD1589405.1"/>
    <property type="molecule type" value="Genomic_DNA"/>
</dbReference>
<dbReference type="EC" id="3.4.-.-" evidence="2"/>
<keyword evidence="2" id="KW-0378">Hydrolase</keyword>
<comment type="caution">
    <text evidence="2">The sequence shown here is derived from an EMBL/GenBank/DDBJ whole genome shotgun (WGS) entry which is preliminary data.</text>
</comment>
<evidence type="ECO:0000313" key="2">
    <source>
        <dbReference type="EMBL" id="MFD1589405.1"/>
    </source>
</evidence>
<sequence length="372" mass="41435">MTHSHDSTRGSAYVADRFDRWGSRFRAKGLDSSGIDRLKQDIDAWPDWCRAFSAVGEEHADRGRDALEHGNEITASEHLLRAAMYYHFGSFAWFFDEDERERAHRRAVALFRQAGAYFDPPIERIEAPAPDGDYVIPGNLRVPDRNPNGLDESPLVVLLSGLDSTKEEQHTRASDFHRRGVATLTVDGAGQGEVWYHQRMTPAYPRFVSAIVDRVQSEQVSGLDATRLGIYGVSLGGFYAPQVAATDDRFDACVGLSGPFTVGPVTSHQSESLIEGFEHACKTDSLVDVDRITERMHLRDRIEDLQAPALLIAGANDHVIPPAQTERIAHEAPNGELLYYEDGDHVCKNKAHDYRPRAADWLRDRLVAAGGE</sequence>
<dbReference type="SUPFAM" id="SSF53474">
    <property type="entry name" value="alpha/beta-Hydrolases"/>
    <property type="match status" value="1"/>
</dbReference>
<dbReference type="Gene3D" id="3.40.50.1820">
    <property type="entry name" value="alpha/beta hydrolase"/>
    <property type="match status" value="1"/>
</dbReference>